<dbReference type="EMBL" id="GGEC01062697">
    <property type="protein sequence ID" value="MBX43181.1"/>
    <property type="molecule type" value="Transcribed_RNA"/>
</dbReference>
<name>A0A2P2NKZ9_RHIMU</name>
<accession>A0A2P2NKZ9</accession>
<organism evidence="1">
    <name type="scientific">Rhizophora mucronata</name>
    <name type="common">Asiatic mangrove</name>
    <dbReference type="NCBI Taxonomy" id="61149"/>
    <lineage>
        <taxon>Eukaryota</taxon>
        <taxon>Viridiplantae</taxon>
        <taxon>Streptophyta</taxon>
        <taxon>Embryophyta</taxon>
        <taxon>Tracheophyta</taxon>
        <taxon>Spermatophyta</taxon>
        <taxon>Magnoliopsida</taxon>
        <taxon>eudicotyledons</taxon>
        <taxon>Gunneridae</taxon>
        <taxon>Pentapetalae</taxon>
        <taxon>rosids</taxon>
        <taxon>fabids</taxon>
        <taxon>Malpighiales</taxon>
        <taxon>Rhizophoraceae</taxon>
        <taxon>Rhizophora</taxon>
    </lineage>
</organism>
<proteinExistence type="predicted"/>
<dbReference type="AlphaFoldDB" id="A0A2P2NKZ9"/>
<evidence type="ECO:0000313" key="1">
    <source>
        <dbReference type="EMBL" id="MBX43181.1"/>
    </source>
</evidence>
<sequence>MAYRLAPSIASLNLCQEKHLELESRVILKTREYRLKLEVSCSTKNETSTESRMSKLLQIIGVQIRKHFKN</sequence>
<reference evidence="1" key="1">
    <citation type="submission" date="2018-02" db="EMBL/GenBank/DDBJ databases">
        <title>Rhizophora mucronata_Transcriptome.</title>
        <authorList>
            <person name="Meera S.P."/>
            <person name="Sreeshan A."/>
            <person name="Augustine A."/>
        </authorList>
    </citation>
    <scope>NUCLEOTIDE SEQUENCE</scope>
    <source>
        <tissue evidence="1">Leaf</tissue>
    </source>
</reference>
<protein>
    <submittedName>
        <fullName evidence="1">Uncharacterized protein</fullName>
    </submittedName>
</protein>